<name>A0A0D8JDD3_9BACT</name>
<dbReference type="Gene3D" id="3.30.70.100">
    <property type="match status" value="1"/>
</dbReference>
<accession>A0A0D8JDD3</accession>
<dbReference type="Pfam" id="PF03992">
    <property type="entry name" value="ABM"/>
    <property type="match status" value="1"/>
</dbReference>
<organism evidence="2 3">
    <name type="scientific">Draconibacterium sediminis</name>
    <dbReference type="NCBI Taxonomy" id="1544798"/>
    <lineage>
        <taxon>Bacteria</taxon>
        <taxon>Pseudomonadati</taxon>
        <taxon>Bacteroidota</taxon>
        <taxon>Bacteroidia</taxon>
        <taxon>Marinilabiliales</taxon>
        <taxon>Prolixibacteraceae</taxon>
        <taxon>Draconibacterium</taxon>
    </lineage>
</organism>
<dbReference type="InterPro" id="IPR011008">
    <property type="entry name" value="Dimeric_a/b-barrel"/>
</dbReference>
<evidence type="ECO:0000259" key="1">
    <source>
        <dbReference type="PROSITE" id="PS51725"/>
    </source>
</evidence>
<dbReference type="Proteomes" id="UP000032544">
    <property type="component" value="Unassembled WGS sequence"/>
</dbReference>
<dbReference type="OrthoDB" id="9806189at2"/>
<reference evidence="2 3" key="1">
    <citation type="submission" date="2014-09" db="EMBL/GenBank/DDBJ databases">
        <title>Draft Genome Sequence of Draconibacterium sp. JN14CK-3.</title>
        <authorList>
            <person name="Dong C."/>
            <person name="Lai Q."/>
            <person name="Shao Z."/>
        </authorList>
    </citation>
    <scope>NUCLEOTIDE SEQUENCE [LARGE SCALE GENOMIC DNA]</scope>
    <source>
        <strain evidence="2 3">JN14CK-3</strain>
    </source>
</reference>
<sequence>MITIVAKFIVHKGQESAFLKLIEELGEASRAEDGNIEYVLHKKVDDPSTYCLIEKWKDQAAIDFHNNTPHFTGTVPKIVELAEVSIDLYEPV</sequence>
<dbReference type="RefSeq" id="WP_045029821.1">
    <property type="nucleotide sequence ID" value="NZ_JRHC01000002.1"/>
</dbReference>
<feature type="domain" description="ABM" evidence="1">
    <location>
        <begin position="2"/>
        <end position="92"/>
    </location>
</feature>
<evidence type="ECO:0000313" key="2">
    <source>
        <dbReference type="EMBL" id="KJF43823.1"/>
    </source>
</evidence>
<gene>
    <name evidence="2" type="ORF">LH29_12165</name>
</gene>
<dbReference type="InterPro" id="IPR050744">
    <property type="entry name" value="AI-2_Isomerase_LsrG"/>
</dbReference>
<comment type="caution">
    <text evidence="2">The sequence shown here is derived from an EMBL/GenBank/DDBJ whole genome shotgun (WGS) entry which is preliminary data.</text>
</comment>
<protein>
    <recommendedName>
        <fullName evidence="1">ABM domain-containing protein</fullName>
    </recommendedName>
</protein>
<evidence type="ECO:0000313" key="3">
    <source>
        <dbReference type="Proteomes" id="UP000032544"/>
    </source>
</evidence>
<dbReference type="PROSITE" id="PS51725">
    <property type="entry name" value="ABM"/>
    <property type="match status" value="1"/>
</dbReference>
<proteinExistence type="predicted"/>
<dbReference type="EMBL" id="JRHC01000002">
    <property type="protein sequence ID" value="KJF43823.1"/>
    <property type="molecule type" value="Genomic_DNA"/>
</dbReference>
<dbReference type="GO" id="GO:0003824">
    <property type="term" value="F:catalytic activity"/>
    <property type="evidence" value="ECO:0007669"/>
    <property type="project" value="TreeGrafter"/>
</dbReference>
<dbReference type="InterPro" id="IPR007138">
    <property type="entry name" value="ABM_dom"/>
</dbReference>
<dbReference type="PANTHER" id="PTHR33336">
    <property type="entry name" value="QUINOL MONOOXYGENASE YGIN-RELATED"/>
    <property type="match status" value="1"/>
</dbReference>
<dbReference type="AlphaFoldDB" id="A0A0D8JDD3"/>
<dbReference type="STRING" id="1544798.LH29_12165"/>
<dbReference type="PANTHER" id="PTHR33336:SF3">
    <property type="entry name" value="ABM DOMAIN-CONTAINING PROTEIN"/>
    <property type="match status" value="1"/>
</dbReference>
<dbReference type="SUPFAM" id="SSF54909">
    <property type="entry name" value="Dimeric alpha+beta barrel"/>
    <property type="match status" value="1"/>
</dbReference>
<keyword evidence="3" id="KW-1185">Reference proteome</keyword>